<evidence type="ECO:0000313" key="3">
    <source>
        <dbReference type="Proteomes" id="UP001152747"/>
    </source>
</evidence>
<evidence type="ECO:0000256" key="1">
    <source>
        <dbReference type="SAM" id="MobiDB-lite"/>
    </source>
</evidence>
<organism evidence="2 3">
    <name type="scientific">Caenorhabditis angaria</name>
    <dbReference type="NCBI Taxonomy" id="860376"/>
    <lineage>
        <taxon>Eukaryota</taxon>
        <taxon>Metazoa</taxon>
        <taxon>Ecdysozoa</taxon>
        <taxon>Nematoda</taxon>
        <taxon>Chromadorea</taxon>
        <taxon>Rhabditida</taxon>
        <taxon>Rhabditina</taxon>
        <taxon>Rhabditomorpha</taxon>
        <taxon>Rhabditoidea</taxon>
        <taxon>Rhabditidae</taxon>
        <taxon>Peloderinae</taxon>
        <taxon>Caenorhabditis</taxon>
    </lineage>
</organism>
<dbReference type="OrthoDB" id="5821797at2759"/>
<evidence type="ECO:0000313" key="2">
    <source>
        <dbReference type="EMBL" id="CAI5442903.1"/>
    </source>
</evidence>
<protein>
    <submittedName>
        <fullName evidence="2">Uncharacterized protein</fullName>
    </submittedName>
</protein>
<comment type="caution">
    <text evidence="2">The sequence shown here is derived from an EMBL/GenBank/DDBJ whole genome shotgun (WGS) entry which is preliminary data.</text>
</comment>
<name>A0A9P1IE10_9PELO</name>
<accession>A0A9P1IE10</accession>
<dbReference type="PANTHER" id="PTHR38608">
    <property type="entry name" value="PROTEIN CBG07207"/>
    <property type="match status" value="1"/>
</dbReference>
<dbReference type="EMBL" id="CANHGI010000002">
    <property type="protein sequence ID" value="CAI5442903.1"/>
    <property type="molecule type" value="Genomic_DNA"/>
</dbReference>
<keyword evidence="3" id="KW-1185">Reference proteome</keyword>
<gene>
    <name evidence="2" type="ORF">CAMP_LOCUS5540</name>
</gene>
<proteinExistence type="predicted"/>
<dbReference type="AlphaFoldDB" id="A0A9P1IE10"/>
<dbReference type="Proteomes" id="UP001152747">
    <property type="component" value="Unassembled WGS sequence"/>
</dbReference>
<feature type="region of interest" description="Disordered" evidence="1">
    <location>
        <begin position="79"/>
        <end position="104"/>
    </location>
</feature>
<reference evidence="2" key="1">
    <citation type="submission" date="2022-11" db="EMBL/GenBank/DDBJ databases">
        <authorList>
            <person name="Kikuchi T."/>
        </authorList>
    </citation>
    <scope>NUCLEOTIDE SEQUENCE</scope>
    <source>
        <strain evidence="2">PS1010</strain>
    </source>
</reference>
<sequence>MLGMMNAPSEGVDFYAVRQTRKMSDPETSDLSEFSEMKQKDKVSYTSDGRKLINGKPVTMEEPANLWGNMLLRGRMRVSLPTTPNNEPADKQDSETEAEAESGVVAKNEKIEITEVPVLAASKNK</sequence>
<dbReference type="PANTHER" id="PTHR38608:SF2">
    <property type="entry name" value="SIGNAL PEPTIDE PROTEIN"/>
    <property type="match status" value="1"/>
</dbReference>